<dbReference type="AlphaFoldDB" id="A0A0N5BD23"/>
<keyword evidence="3" id="KW-1185">Reference proteome</keyword>
<feature type="domain" description="PiggyBac transposable element-derived protein" evidence="2">
    <location>
        <begin position="79"/>
        <end position="123"/>
    </location>
</feature>
<evidence type="ECO:0000313" key="3">
    <source>
        <dbReference type="Proteomes" id="UP000046392"/>
    </source>
</evidence>
<dbReference type="Pfam" id="PF13843">
    <property type="entry name" value="DDE_Tnp_1_7"/>
    <property type="match status" value="3"/>
</dbReference>
<protein>
    <submittedName>
        <fullName evidence="4">DDE_Tnp_1_7 domain-containing protein</fullName>
    </submittedName>
</protein>
<dbReference type="Proteomes" id="UP000046392">
    <property type="component" value="Unplaced"/>
</dbReference>
<proteinExistence type="predicted"/>
<dbReference type="STRING" id="174720.A0A0N5BD23"/>
<feature type="region of interest" description="Disordered" evidence="1">
    <location>
        <begin position="1"/>
        <end position="20"/>
    </location>
</feature>
<evidence type="ECO:0000259" key="2">
    <source>
        <dbReference type="Pfam" id="PF13843"/>
    </source>
</evidence>
<feature type="domain" description="PiggyBac transposable element-derived protein" evidence="2">
    <location>
        <begin position="204"/>
        <end position="258"/>
    </location>
</feature>
<feature type="domain" description="PiggyBac transposable element-derived protein" evidence="2">
    <location>
        <begin position="125"/>
        <end position="201"/>
    </location>
</feature>
<dbReference type="InterPro" id="IPR029526">
    <property type="entry name" value="PGBD"/>
</dbReference>
<evidence type="ECO:0000313" key="4">
    <source>
        <dbReference type="WBParaSite" id="SPAL_0000391475.1"/>
    </source>
</evidence>
<sequence length="311" mass="36717">MLENGEFSDIDDMEENEDEVDSRECEILKENNNINKNVRIQDTEPLTEGFQSKKIVRWRKQTPDTLNFEWIENVKLYITDEIFEQMAEYTNIYAHQREQTQFKPTNIDEIKTLFGLHIIIGCLNKFPQSMSKNMFFQLRTMLHLVNNLERPSSCTNRFYKVRPIMDVVLKRCKELKIGQDISIDEQIIPFTGKINMLHTTEKKDNVKIYGQSSAIVLELVEIVKKEGHRVYFDNYFNSSAFLLRLLELKIYAAGTVPLETTDKAKWWDKQKSAYIEIDRPEVVRKYNKSIGGVDLLDMYISLYRINTRSRK</sequence>
<dbReference type="PANTHER" id="PTHR47272">
    <property type="entry name" value="DDE_TNP_1_7 DOMAIN-CONTAINING PROTEIN"/>
    <property type="match status" value="1"/>
</dbReference>
<dbReference type="PANTHER" id="PTHR47272:SF2">
    <property type="entry name" value="PIGGYBAC TRANSPOSABLE ELEMENT-DERIVED PROTEIN 3-LIKE"/>
    <property type="match status" value="1"/>
</dbReference>
<dbReference type="WBParaSite" id="SPAL_0000391475.1">
    <property type="protein sequence ID" value="SPAL_0000391475.1"/>
    <property type="gene ID" value="SPAL_0000391475"/>
</dbReference>
<evidence type="ECO:0000256" key="1">
    <source>
        <dbReference type="SAM" id="MobiDB-lite"/>
    </source>
</evidence>
<accession>A0A0N5BD23</accession>
<reference evidence="4" key="1">
    <citation type="submission" date="2017-02" db="UniProtKB">
        <authorList>
            <consortium name="WormBaseParasite"/>
        </authorList>
    </citation>
    <scope>IDENTIFICATION</scope>
</reference>
<organism evidence="3 4">
    <name type="scientific">Strongyloides papillosus</name>
    <name type="common">Intestinal threadworm</name>
    <dbReference type="NCBI Taxonomy" id="174720"/>
    <lineage>
        <taxon>Eukaryota</taxon>
        <taxon>Metazoa</taxon>
        <taxon>Ecdysozoa</taxon>
        <taxon>Nematoda</taxon>
        <taxon>Chromadorea</taxon>
        <taxon>Rhabditida</taxon>
        <taxon>Tylenchina</taxon>
        <taxon>Panagrolaimomorpha</taxon>
        <taxon>Strongyloidoidea</taxon>
        <taxon>Strongyloididae</taxon>
        <taxon>Strongyloides</taxon>
    </lineage>
</organism>
<name>A0A0N5BD23_STREA</name>